<evidence type="ECO:0000313" key="1">
    <source>
        <dbReference type="EMBL" id="HGD12619.1"/>
    </source>
</evidence>
<accession>A0A7V3UZ11</accession>
<reference evidence="1" key="1">
    <citation type="journal article" date="2020" name="mSystems">
        <title>Genome- and Community-Level Interaction Insights into Carbon Utilization and Element Cycling Functions of Hydrothermarchaeota in Hydrothermal Sediment.</title>
        <authorList>
            <person name="Zhou Z."/>
            <person name="Liu Y."/>
            <person name="Xu W."/>
            <person name="Pan J."/>
            <person name="Luo Z.H."/>
            <person name="Li M."/>
        </authorList>
    </citation>
    <scope>NUCLEOTIDE SEQUENCE [LARGE SCALE GENOMIC DNA]</scope>
    <source>
        <strain evidence="1">SpSt-914</strain>
    </source>
</reference>
<organism evidence="1">
    <name type="scientific">candidate division WOR-3 bacterium</name>
    <dbReference type="NCBI Taxonomy" id="2052148"/>
    <lineage>
        <taxon>Bacteria</taxon>
        <taxon>Bacteria division WOR-3</taxon>
    </lineage>
</organism>
<dbReference type="AlphaFoldDB" id="A0A7V3UZ11"/>
<proteinExistence type="predicted"/>
<comment type="caution">
    <text evidence="1">The sequence shown here is derived from an EMBL/GenBank/DDBJ whole genome shotgun (WGS) entry which is preliminary data.</text>
</comment>
<gene>
    <name evidence="1" type="ORF">ENX16_00835</name>
</gene>
<name>A0A7V3UZ11_UNCW3</name>
<dbReference type="EMBL" id="DTMZ01000008">
    <property type="protein sequence ID" value="HGD12619.1"/>
    <property type="molecule type" value="Genomic_DNA"/>
</dbReference>
<sequence length="258" mass="29999">MKKTDLKNQFELLKQHLDRQLDRQDPNQLYARVKQRLQNPTLTRLLARLDRFERNPAKINLTDRLDLLLLLLYAPGRTNRFAEPLLGMTRITKLLFLALTELNLKKLTRTSYRFVPYKLGPFAPELYDDLEVLMQAELIRAATVDPSGMPIIRTDARTIRLLTELNTGITTAERLDSAQLLLSLTPRGKKFARLLFQKAQRKQKNLAPGLKIIKARFGSLPLTQLLRYVYQHYPEYTTRSEIIKKLFPPKTPTKQADF</sequence>
<protein>
    <submittedName>
        <fullName evidence="1">Uncharacterized protein</fullName>
    </submittedName>
</protein>